<keyword evidence="4" id="KW-0159">Chromosome partition</keyword>
<dbReference type="PANTHER" id="PTHR12792">
    <property type="entry name" value="EXTRA SPINDLE POLES 1-RELATED"/>
    <property type="match status" value="1"/>
</dbReference>
<keyword evidence="3" id="KW-0378">Hydrolase</keyword>
<dbReference type="OrthoDB" id="10255632at2759"/>
<dbReference type="GO" id="GO:0044732">
    <property type="term" value="C:mitotic spindle pole body"/>
    <property type="evidence" value="ECO:0007669"/>
    <property type="project" value="TreeGrafter"/>
</dbReference>
<reference evidence="7 8" key="1">
    <citation type="journal article" date="2016" name="Mol. Biol. Evol.">
        <title>Comparative Genomics of Early-Diverging Mushroom-Forming Fungi Provides Insights into the Origins of Lignocellulose Decay Capabilities.</title>
        <authorList>
            <person name="Nagy L.G."/>
            <person name="Riley R."/>
            <person name="Tritt A."/>
            <person name="Adam C."/>
            <person name="Daum C."/>
            <person name="Floudas D."/>
            <person name="Sun H."/>
            <person name="Yadav J.S."/>
            <person name="Pangilinan J."/>
            <person name="Larsson K.H."/>
            <person name="Matsuura K."/>
            <person name="Barry K."/>
            <person name="Labutti K."/>
            <person name="Kuo R."/>
            <person name="Ohm R.A."/>
            <person name="Bhattacharya S.S."/>
            <person name="Shirouzu T."/>
            <person name="Yoshinaga Y."/>
            <person name="Martin F.M."/>
            <person name="Grigoriev I.V."/>
            <person name="Hibbett D.S."/>
        </authorList>
    </citation>
    <scope>NUCLEOTIDE SEQUENCE [LARGE SCALE GENOMIC DNA]</scope>
    <source>
        <strain evidence="7 8">TUFC12733</strain>
    </source>
</reference>
<evidence type="ECO:0000259" key="6">
    <source>
        <dbReference type="PROSITE" id="PS51700"/>
    </source>
</evidence>
<dbReference type="EMBL" id="KV417289">
    <property type="protein sequence ID" value="KZO95424.1"/>
    <property type="molecule type" value="Genomic_DNA"/>
</dbReference>
<keyword evidence="8" id="KW-1185">Reference proteome</keyword>
<organism evidence="7 8">
    <name type="scientific">Calocera viscosa (strain TUFC12733)</name>
    <dbReference type="NCBI Taxonomy" id="1330018"/>
    <lineage>
        <taxon>Eukaryota</taxon>
        <taxon>Fungi</taxon>
        <taxon>Dikarya</taxon>
        <taxon>Basidiomycota</taxon>
        <taxon>Agaricomycotina</taxon>
        <taxon>Dacrymycetes</taxon>
        <taxon>Dacrymycetales</taxon>
        <taxon>Dacrymycetaceae</taxon>
        <taxon>Calocera</taxon>
    </lineage>
</organism>
<evidence type="ECO:0000256" key="4">
    <source>
        <dbReference type="ARBA" id="ARBA00022829"/>
    </source>
</evidence>
<feature type="compositionally biased region" description="Low complexity" evidence="5">
    <location>
        <begin position="1"/>
        <end position="23"/>
    </location>
</feature>
<dbReference type="GO" id="GO:0006508">
    <property type="term" value="P:proteolysis"/>
    <property type="evidence" value="ECO:0007669"/>
    <property type="project" value="InterPro"/>
</dbReference>
<feature type="compositionally biased region" description="Acidic residues" evidence="5">
    <location>
        <begin position="1623"/>
        <end position="1637"/>
    </location>
</feature>
<name>A0A167L7Y0_CALVF</name>
<feature type="region of interest" description="Disordered" evidence="5">
    <location>
        <begin position="1"/>
        <end position="42"/>
    </location>
</feature>
<protein>
    <recommendedName>
        <fullName evidence="2">separase</fullName>
        <ecNumber evidence="2">3.4.22.49</ecNumber>
    </recommendedName>
</protein>
<feature type="domain" description="Peptidase C50" evidence="6">
    <location>
        <begin position="1962"/>
        <end position="2059"/>
    </location>
</feature>
<evidence type="ECO:0000256" key="2">
    <source>
        <dbReference type="ARBA" id="ARBA00012489"/>
    </source>
</evidence>
<accession>A0A167L7Y0</accession>
<evidence type="ECO:0000256" key="3">
    <source>
        <dbReference type="ARBA" id="ARBA00022801"/>
    </source>
</evidence>
<dbReference type="InterPro" id="IPR005314">
    <property type="entry name" value="Peptidase_C50"/>
</dbReference>
<dbReference type="GO" id="GO:0051307">
    <property type="term" value="P:meiotic chromosome separation"/>
    <property type="evidence" value="ECO:0007669"/>
    <property type="project" value="TreeGrafter"/>
</dbReference>
<dbReference type="STRING" id="1330018.A0A167L7Y0"/>
<dbReference type="GO" id="GO:0005634">
    <property type="term" value="C:nucleus"/>
    <property type="evidence" value="ECO:0007669"/>
    <property type="project" value="InterPro"/>
</dbReference>
<evidence type="ECO:0000256" key="5">
    <source>
        <dbReference type="SAM" id="MobiDB-lite"/>
    </source>
</evidence>
<proteinExistence type="predicted"/>
<sequence length="2149" mass="237245">MPVPARATRSASSTQTTTSRNRTVSGKVPKTANASSRGADEVDALASRMTTTLRLKDNVASSTASRAGKTTALTTRATHIPSKLTAENVPTIAKDELSPAEKGRQAMRTVNSAMQSLAEAVQKGWKASQSNSKPAATIRARSVNKQEGVAEGEHTFESITSTASKCRAALATMRGMSGRADIKPIDVERAAVNVAGKLVGLEMWTLVLDILAESRPSILQLYEYVPSPAKDSLPAKTAIGVSKTGGRQRVPSSRSTTKESHGPFQHFELLRYPLPINADNADGAVLNAIASSQLYALTSLVRLVDSSSIRQLSPALSAPGNLLDFVPVLQSRLGSKFYSTLALSTFRAIATSLSSSDAHPPDVLFSIRAWSLRCFIRADGVSGDDFWDQTMRWAASYLKGIPSGSQDEEKQASDKIMALFTELVNIAGERQDRRTFANGAVFGKMCDWWISLARRTGNLETINVVSNMLASTSTVSMESTSSLSRGLETPGRRRTKKDDAGMSLSRTYARLSQAEAFVHKLVTEGEDKGTATRLGDVMSDIIQLPRLYQSGADGIRRVQREAERLRHSCVKLLEKSVETNLACQALRPACIAVLEGLVDVAESIISADKGNSTGMQLSNEFCADLSTGSLDSLLMMSRLVLSPSQHATHNLAYAYLERASKIAMTAAPADAAKYLRCLAAAYQNAAALMYKHNKAEYATRFAEQAFLNSKLLFDVSSGVAENELNSLREQTGRRAEILASCYLKQGDRKMAYRAYCDALSWVPNEEVAALQTSLTEQSVQASFESRHAVSALIDRITRLAVTDLLLPPTEISLRAQLEDRGMPQEIIGGLLEYQVLTMDSMLHKPECITAVGSLLEDLLDLYVQNVFPIRRSRVLLRKLEHQYYTGADAPSSLASDILEGFVGEDKGKDASLAAFIPQYQALTHVWLAMQSHANADEPNMPAIMQHTNEAVRILRQVYARGAMRESEGSAPLKNHRPGTRQAKPGIPQTPRTPRGRRAVSNKTSRTLVSSSESVDTSATAACNKPIAVDNVERLYKHLELLSDLLNFLSLPLQRVDVLEILRHLHDYRSPSTVSCDGMLRTTTDLAYEHARLGKTGRASRLYAQAVIWSTHKHCDNPVSETAKIFYLLRYAGSLASHGNLEKSSSLYQEALDLALGLEADESQSTAGRIKARTLLIERAALAASVYASIKDEEDDLPTALNALEQSLRLWNRAMENVTRLNPSLPQQPLEDASNPFLDDDTTVKQSTSKSAKHSYVALDGLQWRVAEGLYQTLLLLAKNSCQSGSPRAGLLYFQRAAEVAESLKAPLPWGTALALQEELRIMCEDAGSEDGLARATELLGNLRTSGMIEILRIQGEHYVKEEDKVHAHEVYASADGVLKDLETTYSHAVATQQTPLKLSRKRADEKPGADTALDALLPVLQAALLRQQVWLLKEPSDTEEFEELLTRLLSLPPTRDLKAEENSLLGRVHLHDACNQFRNDLFLSSLTESIIAVPMGMTSGHSMVPSASSTQVLDTLHKAEQYFAEALELMLCKGRVSQTRRISVSLALIHAFQTTLGKVNSRGPRLAASLLEMSSGTSLHRQVLESIDLKLRPTKHLNDLEWSTIVPNRNVGEKRPALPQDPDLQDEDDDSADEDDQRSDTIYWRSTRERYQTLLSDVGVQGPAQVDMLPANWTVISINVTEDQSTMLIARHRPQREPLILCLPLDRQGKREGEDDQFTFQSALEELDDIIESSNQGISAAKEVAGKDATASWWSERSELDRRLGELLETMEFCWLGAFKTIMCEPPRATKDSLKALRYRLEKIFQGVVGSHDRNTPVAWTRLDDNILECFASLTSKCRDEELEDLVYFVLDLYHFHGVPVALAEIDVDMLVMDIRTALEEFAVNPPLLSSSQVDPHLFLVLDKNVQGIPWESMPILRSRSVSRIPSISFLVDRIELSRQRLNAQHGSTSSQESIDRATVDPRRTFYMLNVSQDLTRTEQQFSPWLKEMDQIGWRGIIGRPPMEGEMLRALESSELVLYFGHGGGEQYVRSQQIRALSRCAAVMLWGCSSGALRKMGEFDRFGTPHNYMLAGCPNVVATLWDVTDRDIDRFSDSVFKKMRLDRTHVEAWTATRPSGTSVVAAVAQSRDVCKLKYLNGAAPVVYGIPYYL</sequence>
<dbReference type="Pfam" id="PF03568">
    <property type="entry name" value="Separin_C"/>
    <property type="match status" value="1"/>
</dbReference>
<feature type="region of interest" description="Disordered" evidence="5">
    <location>
        <begin position="479"/>
        <end position="500"/>
    </location>
</feature>
<comment type="catalytic activity">
    <reaction evidence="1">
        <text>All bonds known to be hydrolyzed by this endopeptidase have arginine in P1 and an acidic residue in P4. P6 is often occupied by an acidic residue or by a hydroxy-amino-acid residue, the phosphorylation of which enhances cleavage.</text>
        <dbReference type="EC" id="3.4.22.49"/>
    </reaction>
</comment>
<dbReference type="Proteomes" id="UP000076738">
    <property type="component" value="Unassembled WGS sequence"/>
</dbReference>
<feature type="region of interest" description="Disordered" evidence="5">
    <location>
        <begin position="964"/>
        <end position="1012"/>
    </location>
</feature>
<feature type="compositionally biased region" description="Polar residues" evidence="5">
    <location>
        <begin position="1000"/>
        <end position="1012"/>
    </location>
</feature>
<feature type="region of interest" description="Disordered" evidence="5">
    <location>
        <begin position="1611"/>
        <end position="1643"/>
    </location>
</feature>
<dbReference type="GO" id="GO:0005737">
    <property type="term" value="C:cytoplasm"/>
    <property type="evidence" value="ECO:0007669"/>
    <property type="project" value="TreeGrafter"/>
</dbReference>
<dbReference type="EC" id="3.4.22.49" evidence="2"/>
<dbReference type="PANTHER" id="PTHR12792:SF0">
    <property type="entry name" value="SEPARIN"/>
    <property type="match status" value="1"/>
</dbReference>
<evidence type="ECO:0000313" key="7">
    <source>
        <dbReference type="EMBL" id="KZO95424.1"/>
    </source>
</evidence>
<dbReference type="InterPro" id="IPR030397">
    <property type="entry name" value="SEPARIN_core_dom"/>
</dbReference>
<feature type="region of interest" description="Disordered" evidence="5">
    <location>
        <begin position="124"/>
        <end position="146"/>
    </location>
</feature>
<evidence type="ECO:0000313" key="8">
    <source>
        <dbReference type="Proteomes" id="UP000076738"/>
    </source>
</evidence>
<gene>
    <name evidence="7" type="ORF">CALVIDRAFT_599208</name>
</gene>
<dbReference type="PROSITE" id="PS51700">
    <property type="entry name" value="SEPARIN"/>
    <property type="match status" value="1"/>
</dbReference>
<feature type="region of interest" description="Disordered" evidence="5">
    <location>
        <begin position="238"/>
        <end position="261"/>
    </location>
</feature>
<evidence type="ECO:0000256" key="1">
    <source>
        <dbReference type="ARBA" id="ARBA00000451"/>
    </source>
</evidence>
<dbReference type="GO" id="GO:0004197">
    <property type="term" value="F:cysteine-type endopeptidase activity"/>
    <property type="evidence" value="ECO:0007669"/>
    <property type="project" value="InterPro"/>
</dbReference>
<dbReference type="GO" id="GO:0072686">
    <property type="term" value="C:mitotic spindle"/>
    <property type="evidence" value="ECO:0007669"/>
    <property type="project" value="TreeGrafter"/>
</dbReference>